<evidence type="ECO:0000313" key="3">
    <source>
        <dbReference type="Proteomes" id="UP000238479"/>
    </source>
</evidence>
<feature type="compositionally biased region" description="Basic and acidic residues" evidence="1">
    <location>
        <begin position="46"/>
        <end position="58"/>
    </location>
</feature>
<comment type="caution">
    <text evidence="2">The sequence shown here is derived from an EMBL/GenBank/DDBJ whole genome shotgun (WGS) entry which is preliminary data.</text>
</comment>
<dbReference type="Gramene" id="PRQ43551">
    <property type="protein sequence ID" value="PRQ43551"/>
    <property type="gene ID" value="RchiOBHm_Chr3g0469681"/>
</dbReference>
<reference evidence="2 3" key="1">
    <citation type="journal article" date="2018" name="Nat. Genet.">
        <title>The Rosa genome provides new insights in the design of modern roses.</title>
        <authorList>
            <person name="Bendahmane M."/>
        </authorList>
    </citation>
    <scope>NUCLEOTIDE SEQUENCE [LARGE SCALE GENOMIC DNA]</scope>
    <source>
        <strain evidence="3">cv. Old Blush</strain>
    </source>
</reference>
<feature type="region of interest" description="Disordered" evidence="1">
    <location>
        <begin position="46"/>
        <end position="65"/>
    </location>
</feature>
<gene>
    <name evidence="2" type="ORF">RchiOBHm_Chr3g0469681</name>
</gene>
<dbReference type="AlphaFoldDB" id="A0A2P6RAU8"/>
<organism evidence="2 3">
    <name type="scientific">Rosa chinensis</name>
    <name type="common">China rose</name>
    <dbReference type="NCBI Taxonomy" id="74649"/>
    <lineage>
        <taxon>Eukaryota</taxon>
        <taxon>Viridiplantae</taxon>
        <taxon>Streptophyta</taxon>
        <taxon>Embryophyta</taxon>
        <taxon>Tracheophyta</taxon>
        <taxon>Spermatophyta</taxon>
        <taxon>Magnoliopsida</taxon>
        <taxon>eudicotyledons</taxon>
        <taxon>Gunneridae</taxon>
        <taxon>Pentapetalae</taxon>
        <taxon>rosids</taxon>
        <taxon>fabids</taxon>
        <taxon>Rosales</taxon>
        <taxon>Rosaceae</taxon>
        <taxon>Rosoideae</taxon>
        <taxon>Rosoideae incertae sedis</taxon>
        <taxon>Rosa</taxon>
    </lineage>
</organism>
<protein>
    <submittedName>
        <fullName evidence="2">Uncharacterized protein</fullName>
    </submittedName>
</protein>
<dbReference type="Proteomes" id="UP000238479">
    <property type="component" value="Chromosome 3"/>
</dbReference>
<sequence length="77" mass="8722">MERIQINDIHILGESHTLTIINETVRLANIVPAIFRKAIREIQFKDGDADGKGERNDDSTANPDRPICKLIFVGFLF</sequence>
<accession>A0A2P6RAU8</accession>
<evidence type="ECO:0000313" key="2">
    <source>
        <dbReference type="EMBL" id="PRQ43551.1"/>
    </source>
</evidence>
<proteinExistence type="predicted"/>
<name>A0A2P6RAU8_ROSCH</name>
<dbReference type="EMBL" id="PDCK01000041">
    <property type="protein sequence ID" value="PRQ43551.1"/>
    <property type="molecule type" value="Genomic_DNA"/>
</dbReference>
<keyword evidence="3" id="KW-1185">Reference proteome</keyword>
<evidence type="ECO:0000256" key="1">
    <source>
        <dbReference type="SAM" id="MobiDB-lite"/>
    </source>
</evidence>